<dbReference type="EMBL" id="JACYNR010000003">
    <property type="protein sequence ID" value="MBD8125878.1"/>
    <property type="molecule type" value="Genomic_DNA"/>
</dbReference>
<gene>
    <name evidence="1" type="ORF">IFT41_07070</name>
</gene>
<name>A0ACC5PLV6_ENTAG</name>
<keyword evidence="2" id="KW-1185">Reference proteome</keyword>
<proteinExistence type="predicted"/>
<reference evidence="1 2" key="1">
    <citation type="journal article" date="2020" name="FEMS Microbiol. Ecol.">
        <title>Temporal dynamics of bacterial communities during seed development and maturation.</title>
        <authorList>
            <person name="Chesneau G."/>
            <person name="Torres-Cortes G."/>
            <person name="Briand M."/>
            <person name="Darrasse A."/>
            <person name="Preveaux A."/>
            <person name="Marais C."/>
            <person name="Jacques M.A."/>
            <person name="Shade A."/>
            <person name="Barret M."/>
        </authorList>
    </citation>
    <scope>NUCLEOTIDE SEQUENCE [LARGE SCALE GENOMIC DNA]</scope>
    <source>
        <strain evidence="1 2">CFBP13709</strain>
    </source>
</reference>
<evidence type="ECO:0000313" key="1">
    <source>
        <dbReference type="EMBL" id="MBD8125878.1"/>
    </source>
</evidence>
<sequence length="77" mass="8891">MRIEIMINKQQKISQDILAALEAELYRNFLPVYPDTTIRIREGSANGVTLSGVRQDDDKENVMGILQSVWEDDSWQH</sequence>
<dbReference type="Proteomes" id="UP000610459">
    <property type="component" value="Unassembled WGS sequence"/>
</dbReference>
<accession>A0ACC5PLV6</accession>
<comment type="caution">
    <text evidence="1">The sequence shown here is derived from an EMBL/GenBank/DDBJ whole genome shotgun (WGS) entry which is preliminary data.</text>
</comment>
<evidence type="ECO:0000313" key="2">
    <source>
        <dbReference type="Proteomes" id="UP000610459"/>
    </source>
</evidence>
<protein>
    <submittedName>
        <fullName evidence="1">DinI-like family protein</fullName>
    </submittedName>
</protein>
<organism evidence="1 2">
    <name type="scientific">Enterobacter agglomerans</name>
    <name type="common">Erwinia herbicola</name>
    <name type="synonym">Pantoea agglomerans</name>
    <dbReference type="NCBI Taxonomy" id="549"/>
    <lineage>
        <taxon>Bacteria</taxon>
        <taxon>Pseudomonadati</taxon>
        <taxon>Pseudomonadota</taxon>
        <taxon>Gammaproteobacteria</taxon>
        <taxon>Enterobacterales</taxon>
        <taxon>Erwiniaceae</taxon>
        <taxon>Pantoea</taxon>
        <taxon>Pantoea agglomerans group</taxon>
    </lineage>
</organism>